<keyword evidence="2" id="KW-1185">Reference proteome</keyword>
<name>A0ACB7P3M9_9PEZI</name>
<reference evidence="1 2" key="1">
    <citation type="journal article" date="2021" name="Nat. Commun.">
        <title>Genetic determinants of endophytism in the Arabidopsis root mycobiome.</title>
        <authorList>
            <person name="Mesny F."/>
            <person name="Miyauchi S."/>
            <person name="Thiergart T."/>
            <person name="Pickel B."/>
            <person name="Atanasova L."/>
            <person name="Karlsson M."/>
            <person name="Huettel B."/>
            <person name="Barry K.W."/>
            <person name="Haridas S."/>
            <person name="Chen C."/>
            <person name="Bauer D."/>
            <person name="Andreopoulos W."/>
            <person name="Pangilinan J."/>
            <person name="LaButti K."/>
            <person name="Riley R."/>
            <person name="Lipzen A."/>
            <person name="Clum A."/>
            <person name="Drula E."/>
            <person name="Henrissat B."/>
            <person name="Kohler A."/>
            <person name="Grigoriev I.V."/>
            <person name="Martin F.M."/>
            <person name="Hacquard S."/>
        </authorList>
    </citation>
    <scope>NUCLEOTIDE SEQUENCE [LARGE SCALE GENOMIC DNA]</scope>
    <source>
        <strain evidence="1 2">MPI-SDFR-AT-0079</strain>
    </source>
</reference>
<gene>
    <name evidence="1" type="ORF">F5144DRAFT_320132</name>
</gene>
<evidence type="ECO:0000313" key="2">
    <source>
        <dbReference type="Proteomes" id="UP000724584"/>
    </source>
</evidence>
<evidence type="ECO:0000313" key="1">
    <source>
        <dbReference type="EMBL" id="KAH6628663.1"/>
    </source>
</evidence>
<protein>
    <submittedName>
        <fullName evidence="1">Uncharacterized protein</fullName>
    </submittedName>
</protein>
<sequence length="322" mass="35724">MSSSRLGVRARELLSVRVVTGPASAIPLFPSRPSFRARGLPWASSFATSQPRSGAPGRNALFEAAIPRVEQRSAPMVSSQQKIHESGLNEAMVGAISMVLPGTFILPPLSQFPKPLGQKLRLLWNWVSAKVQELILNATFRFASKPTIFKRAALDYKRSSLIPTAKALHRSMLQGLASGDKLVINKTCARKLATTLLTSIDSRPRGRRYSWELVNYTNKLFYPSIKSHKLAPIDRERGSPIIRQMVVAISSKQRRGVYDASGLVIPGSEKEMDVVENVAIATLIDPKNGYKQYDWRIIGTIKPTTLESWTKDKKIMEAVVRS</sequence>
<accession>A0ACB7P3M9</accession>
<proteinExistence type="predicted"/>
<comment type="caution">
    <text evidence="1">The sequence shown here is derived from an EMBL/GenBank/DDBJ whole genome shotgun (WGS) entry which is preliminary data.</text>
</comment>
<dbReference type="Proteomes" id="UP000724584">
    <property type="component" value="Unassembled WGS sequence"/>
</dbReference>
<dbReference type="EMBL" id="JAGIZQ010000005">
    <property type="protein sequence ID" value="KAH6628663.1"/>
    <property type="molecule type" value="Genomic_DNA"/>
</dbReference>
<organism evidence="1 2">
    <name type="scientific">Chaetomium tenue</name>
    <dbReference type="NCBI Taxonomy" id="1854479"/>
    <lineage>
        <taxon>Eukaryota</taxon>
        <taxon>Fungi</taxon>
        <taxon>Dikarya</taxon>
        <taxon>Ascomycota</taxon>
        <taxon>Pezizomycotina</taxon>
        <taxon>Sordariomycetes</taxon>
        <taxon>Sordariomycetidae</taxon>
        <taxon>Sordariales</taxon>
        <taxon>Chaetomiaceae</taxon>
        <taxon>Chaetomium</taxon>
    </lineage>
</organism>